<accession>A0A9X9LES7</accession>
<evidence type="ECO:0000313" key="2">
    <source>
        <dbReference type="EMBL" id="VCW66360.1"/>
    </source>
</evidence>
<keyword evidence="3" id="KW-1185">Reference proteome</keyword>
<name>A0A9X9LES7_GULGU</name>
<protein>
    <submittedName>
        <fullName evidence="2">Uncharacterized protein</fullName>
    </submittedName>
</protein>
<evidence type="ECO:0000313" key="3">
    <source>
        <dbReference type="Proteomes" id="UP000269945"/>
    </source>
</evidence>
<dbReference type="Proteomes" id="UP000269945">
    <property type="component" value="Unassembled WGS sequence"/>
</dbReference>
<evidence type="ECO:0000256" key="1">
    <source>
        <dbReference type="SAM" id="MobiDB-lite"/>
    </source>
</evidence>
<proteinExistence type="predicted"/>
<feature type="non-terminal residue" evidence="2">
    <location>
        <position position="1"/>
    </location>
</feature>
<organism evidence="2 3">
    <name type="scientific">Gulo gulo</name>
    <name type="common">Wolverine</name>
    <name type="synonym">Gluton</name>
    <dbReference type="NCBI Taxonomy" id="48420"/>
    <lineage>
        <taxon>Eukaryota</taxon>
        <taxon>Metazoa</taxon>
        <taxon>Chordata</taxon>
        <taxon>Craniata</taxon>
        <taxon>Vertebrata</taxon>
        <taxon>Euteleostomi</taxon>
        <taxon>Mammalia</taxon>
        <taxon>Eutheria</taxon>
        <taxon>Laurasiatheria</taxon>
        <taxon>Carnivora</taxon>
        <taxon>Caniformia</taxon>
        <taxon>Musteloidea</taxon>
        <taxon>Mustelidae</taxon>
        <taxon>Guloninae</taxon>
        <taxon>Gulo</taxon>
    </lineage>
</organism>
<gene>
    <name evidence="2" type="ORF">BN2614_LOCUS2</name>
</gene>
<dbReference type="AlphaFoldDB" id="A0A9X9LES7"/>
<feature type="region of interest" description="Disordered" evidence="1">
    <location>
        <begin position="91"/>
        <end position="130"/>
    </location>
</feature>
<dbReference type="EMBL" id="CYRY02001739">
    <property type="protein sequence ID" value="VCW66360.1"/>
    <property type="molecule type" value="Genomic_DNA"/>
</dbReference>
<comment type="caution">
    <text evidence="2">The sequence shown here is derived from an EMBL/GenBank/DDBJ whole genome shotgun (WGS) entry which is preliminary data.</text>
</comment>
<sequence>RWTRVALSTASAPPAGVFPTNVGLCVSRSSLGRLGSPAHFGLHRWSTRCPQVNPGFPSPQPSPPPTPKLPALTLGFLGHLVTVVSFQVLGNPRDWGSRREDVPSGARKPIPESPPAPGPKCGASSHGHKT</sequence>
<reference evidence="2 3" key="1">
    <citation type="submission" date="2018-10" db="EMBL/GenBank/DDBJ databases">
        <authorList>
            <person name="Ekblom R."/>
            <person name="Jareborg N."/>
        </authorList>
    </citation>
    <scope>NUCLEOTIDE SEQUENCE [LARGE SCALE GENOMIC DNA]</scope>
    <source>
        <tissue evidence="2">Muscle</tissue>
    </source>
</reference>